<dbReference type="GO" id="GO:0050776">
    <property type="term" value="P:regulation of immune response"/>
    <property type="evidence" value="ECO:0007669"/>
    <property type="project" value="TreeGrafter"/>
</dbReference>
<gene>
    <name evidence="1" type="ORF">MCOR_22320</name>
</gene>
<dbReference type="EMBL" id="CACVKT020003943">
    <property type="protein sequence ID" value="CAC5386929.1"/>
    <property type="molecule type" value="Genomic_DNA"/>
</dbReference>
<evidence type="ECO:0000313" key="1">
    <source>
        <dbReference type="EMBL" id="CAC5386929.1"/>
    </source>
</evidence>
<organism evidence="1 2">
    <name type="scientific">Mytilus coruscus</name>
    <name type="common">Sea mussel</name>
    <dbReference type="NCBI Taxonomy" id="42192"/>
    <lineage>
        <taxon>Eukaryota</taxon>
        <taxon>Metazoa</taxon>
        <taxon>Spiralia</taxon>
        <taxon>Lophotrochozoa</taxon>
        <taxon>Mollusca</taxon>
        <taxon>Bivalvia</taxon>
        <taxon>Autobranchia</taxon>
        <taxon>Pteriomorphia</taxon>
        <taxon>Mytilida</taxon>
        <taxon>Mytiloidea</taxon>
        <taxon>Mytilidae</taxon>
        <taxon>Mytilinae</taxon>
        <taxon>Mytilus</taxon>
    </lineage>
</organism>
<dbReference type="Proteomes" id="UP000507470">
    <property type="component" value="Unassembled WGS sequence"/>
</dbReference>
<dbReference type="OrthoDB" id="7862313at2759"/>
<sequence length="265" mass="30860">MKNSLQQDQICQLVKNTNDNTRLDMILDNKKKQIFCFENVHKRENFCQQIMHMKNKHSKGNNVDQISLFVGTWNMGDKAPTQNISSWLQCHGRGKIMDHKIFGHIPYDIYVIGTQESAMTEKEWVNFVKKQITQCVFAEIEVVILEKCESQDIPYLLGKDQLLKTQYNKKAFCGFEFVTSQSNGTFLENKTGLYTCPVWRSPQLPKRTRPVTEVPPSKTLSKRTPQYEEIDLLQIMLQFTRHIIKSKLCSNSQIKFNLEMMLLIG</sequence>
<dbReference type="InterPro" id="IPR036691">
    <property type="entry name" value="Endo/exonu/phosph_ase_sf"/>
</dbReference>
<proteinExistence type="predicted"/>
<dbReference type="PANTHER" id="PTHR46051:SF1">
    <property type="entry name" value="INOSITOL POLYPHOSPHATE-RELATED PHOSPHATASE DOMAIN-CONTAINING PROTEIN"/>
    <property type="match status" value="1"/>
</dbReference>
<keyword evidence="2" id="KW-1185">Reference proteome</keyword>
<dbReference type="AlphaFoldDB" id="A0A6J8BW62"/>
<name>A0A6J8BW62_MYTCO</name>
<protein>
    <submittedName>
        <fullName evidence="1">Uncharacterized protein</fullName>
    </submittedName>
</protein>
<dbReference type="Gene3D" id="3.60.10.10">
    <property type="entry name" value="Endonuclease/exonuclease/phosphatase"/>
    <property type="match status" value="1"/>
</dbReference>
<evidence type="ECO:0000313" key="2">
    <source>
        <dbReference type="Proteomes" id="UP000507470"/>
    </source>
</evidence>
<reference evidence="1 2" key="1">
    <citation type="submission" date="2020-06" db="EMBL/GenBank/DDBJ databases">
        <authorList>
            <person name="Li R."/>
            <person name="Bekaert M."/>
        </authorList>
    </citation>
    <scope>NUCLEOTIDE SEQUENCE [LARGE SCALE GENOMIC DNA]</scope>
    <source>
        <strain evidence="2">wild</strain>
    </source>
</reference>
<dbReference type="PANTHER" id="PTHR46051">
    <property type="entry name" value="SH2 DOMAIN-CONTAINING PROTEIN"/>
    <property type="match status" value="1"/>
</dbReference>
<dbReference type="GO" id="GO:0009966">
    <property type="term" value="P:regulation of signal transduction"/>
    <property type="evidence" value="ECO:0007669"/>
    <property type="project" value="TreeGrafter"/>
</dbReference>
<accession>A0A6J8BW62</accession>